<dbReference type="GeneID" id="38121225"/>
<organism evidence="2 3">
    <name type="scientific">Aspergillus mulundensis</name>
    <dbReference type="NCBI Taxonomy" id="1810919"/>
    <lineage>
        <taxon>Eukaryota</taxon>
        <taxon>Fungi</taxon>
        <taxon>Dikarya</taxon>
        <taxon>Ascomycota</taxon>
        <taxon>Pezizomycotina</taxon>
        <taxon>Eurotiomycetes</taxon>
        <taxon>Eurotiomycetidae</taxon>
        <taxon>Eurotiales</taxon>
        <taxon>Aspergillaceae</taxon>
        <taxon>Aspergillus</taxon>
        <taxon>Aspergillus subgen. Nidulantes</taxon>
    </lineage>
</organism>
<evidence type="ECO:0000256" key="1">
    <source>
        <dbReference type="SAM" id="MobiDB-lite"/>
    </source>
</evidence>
<dbReference type="RefSeq" id="XP_026598509.1">
    <property type="nucleotide sequence ID" value="XM_026752871.1"/>
</dbReference>
<reference evidence="2 3" key="1">
    <citation type="journal article" date="2018" name="IMA Fungus">
        <title>IMA Genome-F 9: Draft genome sequence of Annulohypoxylon stygium, Aspergillus mulundensis, Berkeleyomyces basicola (syn. Thielaviopsis basicola), Ceratocystis smalleyi, two Cercospora beticola strains, Coleophoma cylindrospora, Fusarium fracticaudum, Phialophora cf. hyalina, and Morchella septimelata.</title>
        <authorList>
            <person name="Wingfield B.D."/>
            <person name="Bills G.F."/>
            <person name="Dong Y."/>
            <person name="Huang W."/>
            <person name="Nel W.J."/>
            <person name="Swalarsk-Parry B.S."/>
            <person name="Vaghefi N."/>
            <person name="Wilken P.M."/>
            <person name="An Z."/>
            <person name="de Beer Z.W."/>
            <person name="De Vos L."/>
            <person name="Chen L."/>
            <person name="Duong T.A."/>
            <person name="Gao Y."/>
            <person name="Hammerbacher A."/>
            <person name="Kikkert J.R."/>
            <person name="Li Y."/>
            <person name="Li H."/>
            <person name="Li K."/>
            <person name="Li Q."/>
            <person name="Liu X."/>
            <person name="Ma X."/>
            <person name="Naidoo K."/>
            <person name="Pethybridge S.J."/>
            <person name="Sun J."/>
            <person name="Steenkamp E.T."/>
            <person name="van der Nest M.A."/>
            <person name="van Wyk S."/>
            <person name="Wingfield M.J."/>
            <person name="Xiong C."/>
            <person name="Yue Q."/>
            <person name="Zhang X."/>
        </authorList>
    </citation>
    <scope>NUCLEOTIDE SEQUENCE [LARGE SCALE GENOMIC DNA]</scope>
    <source>
        <strain evidence="2 3">DSM 5745</strain>
    </source>
</reference>
<keyword evidence="3" id="KW-1185">Reference proteome</keyword>
<evidence type="ECO:0000313" key="2">
    <source>
        <dbReference type="EMBL" id="RDW60397.1"/>
    </source>
</evidence>
<comment type="caution">
    <text evidence="2">The sequence shown here is derived from an EMBL/GenBank/DDBJ whole genome shotgun (WGS) entry which is preliminary data.</text>
</comment>
<name>A0A3D8QFA8_9EURO</name>
<gene>
    <name evidence="2" type="ORF">DSM5745_10855</name>
</gene>
<dbReference type="Proteomes" id="UP000256690">
    <property type="component" value="Unassembled WGS sequence"/>
</dbReference>
<dbReference type="AlphaFoldDB" id="A0A3D8QFA8"/>
<dbReference type="EMBL" id="PVWQ01000018">
    <property type="protein sequence ID" value="RDW60397.1"/>
    <property type="molecule type" value="Genomic_DNA"/>
</dbReference>
<protein>
    <submittedName>
        <fullName evidence="2">Uncharacterized protein</fullName>
    </submittedName>
</protein>
<feature type="region of interest" description="Disordered" evidence="1">
    <location>
        <begin position="149"/>
        <end position="177"/>
    </location>
</feature>
<accession>A0A3D8QFA8</accession>
<feature type="region of interest" description="Disordered" evidence="1">
    <location>
        <begin position="25"/>
        <end position="91"/>
    </location>
</feature>
<proteinExistence type="predicted"/>
<evidence type="ECO:0000313" key="3">
    <source>
        <dbReference type="Proteomes" id="UP000256690"/>
    </source>
</evidence>
<feature type="compositionally biased region" description="Acidic residues" evidence="1">
    <location>
        <begin position="74"/>
        <end position="91"/>
    </location>
</feature>
<feature type="compositionally biased region" description="Basic and acidic residues" evidence="1">
    <location>
        <begin position="149"/>
        <end position="163"/>
    </location>
</feature>
<dbReference type="OrthoDB" id="4525958at2759"/>
<sequence length="177" mass="19854">MSGNQAPSDFYSFTHVDTVHPKFTRRFEPISNPDHTATYAHAPEAGDNDPDIYTYEGYSYANQPSIRAPGNTDLDLDADADPYVYGDEDGDADLRVKTTSFDNGEGSTVYDPESGAYDQILDYTTGPGGYRHHRERMTEDGVFQARDVVKRGDGSRHVHREYDNPGTGTRTVRDYER</sequence>